<dbReference type="FunFam" id="3.30.160.20:FF:000004">
    <property type="entry name" value="Peptide chain release factor 1"/>
    <property type="match status" value="1"/>
</dbReference>
<comment type="PTM">
    <text evidence="5">Methylated by PrmC. Methylation increases the termination efficiency of RF1.</text>
</comment>
<dbReference type="SMART" id="SM00937">
    <property type="entry name" value="PCRF"/>
    <property type="match status" value="1"/>
</dbReference>
<comment type="caution">
    <text evidence="9">The sequence shown here is derived from an EMBL/GenBank/DDBJ whole genome shotgun (WGS) entry which is preliminary data.</text>
</comment>
<evidence type="ECO:0000256" key="2">
    <source>
        <dbReference type="ARBA" id="ARBA00010835"/>
    </source>
</evidence>
<evidence type="ECO:0000256" key="3">
    <source>
        <dbReference type="ARBA" id="ARBA00022481"/>
    </source>
</evidence>
<reference evidence="9 10" key="1">
    <citation type="journal article" date="2016" name="Nat. Commun.">
        <title>Thousands of microbial genomes shed light on interconnected biogeochemical processes in an aquifer system.</title>
        <authorList>
            <person name="Anantharaman K."/>
            <person name="Brown C.T."/>
            <person name="Hug L.A."/>
            <person name="Sharon I."/>
            <person name="Castelle C.J."/>
            <person name="Probst A.J."/>
            <person name="Thomas B.C."/>
            <person name="Singh A."/>
            <person name="Wilkins M.J."/>
            <person name="Karaoz U."/>
            <person name="Brodie E.L."/>
            <person name="Williams K.H."/>
            <person name="Hubbard S.S."/>
            <person name="Banfield J.F."/>
        </authorList>
    </citation>
    <scope>NUCLEOTIDE SEQUENCE [LARGE SCALE GENOMIC DNA]</scope>
</reference>
<dbReference type="GO" id="GO:0016149">
    <property type="term" value="F:translation release factor activity, codon specific"/>
    <property type="evidence" value="ECO:0007669"/>
    <property type="project" value="UniProtKB-UniRule"/>
</dbReference>
<comment type="subcellular location">
    <subcellularLocation>
        <location evidence="5">Cytoplasm</location>
    </subcellularLocation>
</comment>
<dbReference type="HAMAP" id="MF_00093">
    <property type="entry name" value="Rel_fac_1"/>
    <property type="match status" value="1"/>
</dbReference>
<dbReference type="Gene3D" id="6.10.140.1950">
    <property type="match status" value="1"/>
</dbReference>
<dbReference type="FunFam" id="3.30.70.1660:FF:000002">
    <property type="entry name" value="Peptide chain release factor 1"/>
    <property type="match status" value="1"/>
</dbReference>
<dbReference type="NCBIfam" id="TIGR00019">
    <property type="entry name" value="prfA"/>
    <property type="match status" value="1"/>
</dbReference>
<dbReference type="InterPro" id="IPR004373">
    <property type="entry name" value="RF-1"/>
</dbReference>
<protein>
    <recommendedName>
        <fullName evidence="5 6">Peptide chain release factor 1</fullName>
        <shortName evidence="5">RF-1</shortName>
    </recommendedName>
</protein>
<keyword evidence="3 5" id="KW-0488">Methylation</keyword>
<evidence type="ECO:0000256" key="6">
    <source>
        <dbReference type="NCBIfam" id="TIGR00019"/>
    </source>
</evidence>
<dbReference type="InterPro" id="IPR005139">
    <property type="entry name" value="PCRF"/>
</dbReference>
<dbReference type="NCBIfam" id="NF001859">
    <property type="entry name" value="PRK00591.1"/>
    <property type="match status" value="1"/>
</dbReference>
<gene>
    <name evidence="5" type="primary">prfA</name>
    <name evidence="9" type="ORF">A3D72_02660</name>
</gene>
<evidence type="ECO:0000313" key="9">
    <source>
        <dbReference type="EMBL" id="OGL73803.1"/>
    </source>
</evidence>
<comment type="similarity">
    <text evidence="2 5">Belongs to the prokaryotic/mitochondrial release factor family.</text>
</comment>
<dbReference type="PANTHER" id="PTHR43804">
    <property type="entry name" value="LD18447P"/>
    <property type="match status" value="1"/>
</dbReference>
<sequence>MDIKKLLDEKRLRAHALEADLADPAVLREPKRLREASQEYNDLREILTLGSQYEEVVEAIEEANRTVREEKDLELLTLAEEEIEKLEAQKKKLELELDAALTPPDPLDAKNIIVEIRAGTGGDEAALFAAQLFRMYSRFAERHGWSSRLVSANRTDLGGFKEVIFEIVGKNVYRHLKYESGVHRVQRIPETEKSGRVHTSTATVAVLPEVEEVDVKLEPKDLKIETSTAGGHGGQSVNTTYSAIRITHLPSGLVVSCQDERSQQQNRERALKILRSRLFAMEEERRHRERAEARRGQIGTGERSEKIRTYNFPQDRVTDHRVKRSWHNIPGILDGALDEMVEILWTADRHGVDAVKGEEEEV</sequence>
<evidence type="ECO:0000256" key="4">
    <source>
        <dbReference type="ARBA" id="ARBA00022917"/>
    </source>
</evidence>
<evidence type="ECO:0000256" key="7">
    <source>
        <dbReference type="SAM" id="Coils"/>
    </source>
</evidence>
<evidence type="ECO:0000256" key="1">
    <source>
        <dbReference type="ARBA" id="ARBA00002986"/>
    </source>
</evidence>
<name>A0A1F7U6B6_9BACT</name>
<feature type="coiled-coil region" evidence="7">
    <location>
        <begin position="53"/>
        <end position="103"/>
    </location>
</feature>
<dbReference type="EMBL" id="MGDZ01000019">
    <property type="protein sequence ID" value="OGL73803.1"/>
    <property type="molecule type" value="Genomic_DNA"/>
</dbReference>
<dbReference type="STRING" id="1802391.A3D72_02660"/>
<dbReference type="Proteomes" id="UP000176303">
    <property type="component" value="Unassembled WGS sequence"/>
</dbReference>
<dbReference type="InterPro" id="IPR000352">
    <property type="entry name" value="Pep_chain_release_fac_I"/>
</dbReference>
<dbReference type="Gene3D" id="3.30.160.20">
    <property type="match status" value="1"/>
</dbReference>
<dbReference type="InterPro" id="IPR050057">
    <property type="entry name" value="Prokaryotic/Mito_RF"/>
</dbReference>
<dbReference type="Gene3D" id="3.30.70.1660">
    <property type="match status" value="1"/>
</dbReference>
<evidence type="ECO:0000256" key="5">
    <source>
        <dbReference type="HAMAP-Rule" id="MF_00093"/>
    </source>
</evidence>
<evidence type="ECO:0000259" key="8">
    <source>
        <dbReference type="SMART" id="SM00937"/>
    </source>
</evidence>
<dbReference type="Pfam" id="PF00472">
    <property type="entry name" value="RF-1"/>
    <property type="match status" value="1"/>
</dbReference>
<dbReference type="AlphaFoldDB" id="A0A1F7U6B6"/>
<keyword evidence="4 5" id="KW-0648">Protein biosynthesis</keyword>
<feature type="modified residue" description="N5-methylglutamine" evidence="5">
    <location>
        <position position="235"/>
    </location>
</feature>
<organism evidence="9 10">
    <name type="scientific">Candidatus Uhrbacteria bacterium RIFCSPHIGHO2_02_FULL_57_19</name>
    <dbReference type="NCBI Taxonomy" id="1802391"/>
    <lineage>
        <taxon>Bacteria</taxon>
        <taxon>Candidatus Uhriibacteriota</taxon>
    </lineage>
</organism>
<accession>A0A1F7U6B6</accession>
<evidence type="ECO:0000313" key="10">
    <source>
        <dbReference type="Proteomes" id="UP000176303"/>
    </source>
</evidence>
<feature type="domain" description="Peptide chain release factor" evidence="8">
    <location>
        <begin position="65"/>
        <end position="179"/>
    </location>
</feature>
<dbReference type="Pfam" id="PF03462">
    <property type="entry name" value="PCRF"/>
    <property type="match status" value="1"/>
</dbReference>
<keyword evidence="7" id="KW-0175">Coiled coil</keyword>
<dbReference type="PANTHER" id="PTHR43804:SF7">
    <property type="entry name" value="LD18447P"/>
    <property type="match status" value="1"/>
</dbReference>
<keyword evidence="5" id="KW-0963">Cytoplasm</keyword>
<dbReference type="InterPro" id="IPR045853">
    <property type="entry name" value="Pep_chain_release_fac_I_sf"/>
</dbReference>
<proteinExistence type="inferred from homology"/>
<dbReference type="GO" id="GO:0005737">
    <property type="term" value="C:cytoplasm"/>
    <property type="evidence" value="ECO:0007669"/>
    <property type="project" value="UniProtKB-SubCell"/>
</dbReference>
<dbReference type="SUPFAM" id="SSF75620">
    <property type="entry name" value="Release factor"/>
    <property type="match status" value="1"/>
</dbReference>
<comment type="function">
    <text evidence="1 5">Peptide chain release factor 1 directs the termination of translation in response to the peptide chain termination codons UAG and UAA.</text>
</comment>